<gene>
    <name evidence="9" type="ORF">ZIOFF_066637</name>
</gene>
<evidence type="ECO:0000259" key="8">
    <source>
        <dbReference type="PROSITE" id="PS51698"/>
    </source>
</evidence>
<dbReference type="InterPro" id="IPR013083">
    <property type="entry name" value="Znf_RING/FYVE/PHD"/>
</dbReference>
<evidence type="ECO:0000256" key="3">
    <source>
        <dbReference type="ARBA" id="ARBA00012483"/>
    </source>
</evidence>
<feature type="domain" description="U-box" evidence="8">
    <location>
        <begin position="581"/>
        <end position="652"/>
    </location>
</feature>
<dbReference type="CDD" id="cd16655">
    <property type="entry name" value="RING-Ubox_WDSUB1-like"/>
    <property type="match status" value="1"/>
</dbReference>
<dbReference type="GO" id="GO:0016567">
    <property type="term" value="P:protein ubiquitination"/>
    <property type="evidence" value="ECO:0007669"/>
    <property type="project" value="UniProtKB-UniPathway"/>
</dbReference>
<reference evidence="9 10" key="1">
    <citation type="submission" date="2020-08" db="EMBL/GenBank/DDBJ databases">
        <title>Plant Genome Project.</title>
        <authorList>
            <person name="Zhang R.-G."/>
        </authorList>
    </citation>
    <scope>NUCLEOTIDE SEQUENCE [LARGE SCALE GENOMIC DNA]</scope>
    <source>
        <tissue evidence="9">Rhizome</tissue>
    </source>
</reference>
<dbReference type="EC" id="2.3.2.27" evidence="3"/>
<evidence type="ECO:0000313" key="9">
    <source>
        <dbReference type="EMBL" id="KAG6477383.1"/>
    </source>
</evidence>
<dbReference type="Gene3D" id="3.30.40.10">
    <property type="entry name" value="Zinc/RING finger domain, C3HC4 (zinc finger)"/>
    <property type="match status" value="1"/>
</dbReference>
<dbReference type="PANTHER" id="PTHR45647:SF43">
    <property type="entry name" value="OS10G0100500 PROTEIN"/>
    <property type="match status" value="1"/>
</dbReference>
<dbReference type="PANTHER" id="PTHR45647">
    <property type="entry name" value="OS02G0152300 PROTEIN"/>
    <property type="match status" value="1"/>
</dbReference>
<protein>
    <recommendedName>
        <fullName evidence="3">RING-type E3 ubiquitin transferase</fullName>
        <ecNumber evidence="3">2.3.2.27</ecNumber>
    </recommendedName>
</protein>
<dbReference type="GO" id="GO:0005524">
    <property type="term" value="F:ATP binding"/>
    <property type="evidence" value="ECO:0007669"/>
    <property type="project" value="InterPro"/>
</dbReference>
<evidence type="ECO:0000256" key="2">
    <source>
        <dbReference type="ARBA" id="ARBA00004906"/>
    </source>
</evidence>
<dbReference type="SMART" id="SM00504">
    <property type="entry name" value="Ubox"/>
    <property type="match status" value="1"/>
</dbReference>
<dbReference type="SUPFAM" id="SSF57850">
    <property type="entry name" value="RING/U-box"/>
    <property type="match status" value="1"/>
</dbReference>
<dbReference type="AlphaFoldDB" id="A0A8J5F433"/>
<dbReference type="InterPro" id="IPR008271">
    <property type="entry name" value="Ser/Thr_kinase_AS"/>
</dbReference>
<dbReference type="PROSITE" id="PS00108">
    <property type="entry name" value="PROTEIN_KINASE_ST"/>
    <property type="match status" value="1"/>
</dbReference>
<dbReference type="InterPro" id="IPR001245">
    <property type="entry name" value="Ser-Thr/Tyr_kinase_cat_dom"/>
</dbReference>
<proteinExistence type="predicted"/>
<dbReference type="SUPFAM" id="SSF56112">
    <property type="entry name" value="Protein kinase-like (PK-like)"/>
    <property type="match status" value="1"/>
</dbReference>
<keyword evidence="4" id="KW-0808">Transferase</keyword>
<sequence>MGSSTENCFKLKGSFSKTLFSAKSVPPFCEICFVSKGRHIWTREASELADSIVPTCCSEKIWSSPQSCNGELLFISELTMHSILGADLQGIKNLELNGYRSTVGIPTADSNITSSMKFELPEPCDNYMASSFDTEQPNDINSKEDDELEKDDLYCQLEEVTMEIEKSKREAFLELSKRKKLEYEVAEAISTVETYEAAHENEIQIREELEGLLKTIKQDCQEVLSQRDEALQELQYSMRTIEILIAHANEMALLTEEAAGELELIQSSIEILKTRREENNGPKERRLINHSNGCIEFTLADLQTATCDFSESFKLGQGGYGCLYKGEIRNKTVMIKQLHGRNAQGEVEFLQEVNVLGKIRHPHLLTLIGMCPQALSLVYEYMPNGTLQDCLCNKNTTLRMTWRIRARIAAEISSALLFLHSSEPEQIVHGDLKPENIFLDDNYTCKLSNFGRCQFAQQDEHDPFISRHFELYSASFSYDPEYQMTKELMVKSDVYSFGIIILQLLTGKPARGLESEVRQALLSGNLVSILDAGAGDWPLIVARRLAEVGLRCLNPNAQDQPELTPELVNDLEQLHVTEERPVPSFFLCPILQEIMQDPQVAADGFTYEGRALRKWFSSGQDTSPMTNLKLKDRNLMPNQALRFAIEDWLCQS</sequence>
<evidence type="ECO:0000256" key="4">
    <source>
        <dbReference type="ARBA" id="ARBA00022679"/>
    </source>
</evidence>
<evidence type="ECO:0000313" key="10">
    <source>
        <dbReference type="Proteomes" id="UP000734854"/>
    </source>
</evidence>
<dbReference type="GO" id="GO:0061630">
    <property type="term" value="F:ubiquitin protein ligase activity"/>
    <property type="evidence" value="ECO:0007669"/>
    <property type="project" value="UniProtKB-EC"/>
</dbReference>
<evidence type="ECO:0000256" key="6">
    <source>
        <dbReference type="SAM" id="Coils"/>
    </source>
</evidence>
<keyword evidence="6" id="KW-0175">Coiled coil</keyword>
<dbReference type="InterPro" id="IPR000719">
    <property type="entry name" value="Prot_kinase_dom"/>
</dbReference>
<dbReference type="Pfam" id="PF04564">
    <property type="entry name" value="U-box"/>
    <property type="match status" value="1"/>
</dbReference>
<dbReference type="InterPro" id="IPR051348">
    <property type="entry name" value="U-box_ubiquitin_ligases"/>
</dbReference>
<dbReference type="Gene3D" id="3.30.200.20">
    <property type="entry name" value="Phosphorylase Kinase, domain 1"/>
    <property type="match status" value="1"/>
</dbReference>
<comment type="pathway">
    <text evidence="2">Protein modification; protein ubiquitination.</text>
</comment>
<dbReference type="GO" id="GO:0004672">
    <property type="term" value="F:protein kinase activity"/>
    <property type="evidence" value="ECO:0007669"/>
    <property type="project" value="InterPro"/>
</dbReference>
<dbReference type="PROSITE" id="PS50011">
    <property type="entry name" value="PROTEIN_KINASE_DOM"/>
    <property type="match status" value="1"/>
</dbReference>
<comment type="catalytic activity">
    <reaction evidence="1">
        <text>S-ubiquitinyl-[E2 ubiquitin-conjugating enzyme]-L-cysteine + [acceptor protein]-L-lysine = [E2 ubiquitin-conjugating enzyme]-L-cysteine + N(6)-ubiquitinyl-[acceptor protein]-L-lysine.</text>
        <dbReference type="EC" id="2.3.2.27"/>
    </reaction>
</comment>
<name>A0A8J5F433_ZINOF</name>
<organism evidence="9 10">
    <name type="scientific">Zingiber officinale</name>
    <name type="common">Ginger</name>
    <name type="synonym">Amomum zingiber</name>
    <dbReference type="NCBI Taxonomy" id="94328"/>
    <lineage>
        <taxon>Eukaryota</taxon>
        <taxon>Viridiplantae</taxon>
        <taxon>Streptophyta</taxon>
        <taxon>Embryophyta</taxon>
        <taxon>Tracheophyta</taxon>
        <taxon>Spermatophyta</taxon>
        <taxon>Magnoliopsida</taxon>
        <taxon>Liliopsida</taxon>
        <taxon>Zingiberales</taxon>
        <taxon>Zingiberaceae</taxon>
        <taxon>Zingiber</taxon>
    </lineage>
</organism>
<dbReference type="InterPro" id="IPR003613">
    <property type="entry name" value="Ubox_domain"/>
</dbReference>
<dbReference type="Proteomes" id="UP000734854">
    <property type="component" value="Unassembled WGS sequence"/>
</dbReference>
<feature type="coiled-coil region" evidence="6">
    <location>
        <begin position="150"/>
        <end position="233"/>
    </location>
</feature>
<keyword evidence="10" id="KW-1185">Reference proteome</keyword>
<dbReference type="Gene3D" id="1.10.510.10">
    <property type="entry name" value="Transferase(Phosphotransferase) domain 1"/>
    <property type="match status" value="1"/>
</dbReference>
<dbReference type="UniPathway" id="UPA00143"/>
<keyword evidence="5" id="KW-0833">Ubl conjugation pathway</keyword>
<evidence type="ECO:0000256" key="1">
    <source>
        <dbReference type="ARBA" id="ARBA00000900"/>
    </source>
</evidence>
<comment type="caution">
    <text evidence="9">The sequence shown here is derived from an EMBL/GenBank/DDBJ whole genome shotgun (WGS) entry which is preliminary data.</text>
</comment>
<feature type="domain" description="Protein kinase" evidence="7">
    <location>
        <begin position="309"/>
        <end position="578"/>
    </location>
</feature>
<accession>A0A8J5F433</accession>
<dbReference type="EMBL" id="JACMSC010000018">
    <property type="protein sequence ID" value="KAG6477383.1"/>
    <property type="molecule type" value="Genomic_DNA"/>
</dbReference>
<evidence type="ECO:0000259" key="7">
    <source>
        <dbReference type="PROSITE" id="PS50011"/>
    </source>
</evidence>
<dbReference type="InterPro" id="IPR011009">
    <property type="entry name" value="Kinase-like_dom_sf"/>
</dbReference>
<dbReference type="PROSITE" id="PS51698">
    <property type="entry name" value="U_BOX"/>
    <property type="match status" value="1"/>
</dbReference>
<dbReference type="Pfam" id="PF07714">
    <property type="entry name" value="PK_Tyr_Ser-Thr"/>
    <property type="match status" value="1"/>
</dbReference>
<dbReference type="SMART" id="SM00220">
    <property type="entry name" value="S_TKc"/>
    <property type="match status" value="1"/>
</dbReference>
<evidence type="ECO:0000256" key="5">
    <source>
        <dbReference type="ARBA" id="ARBA00022786"/>
    </source>
</evidence>